<feature type="domain" description="4Fe-4S ferredoxin-type" evidence="9">
    <location>
        <begin position="852"/>
        <end position="881"/>
    </location>
</feature>
<keyword evidence="7" id="KW-0408">Iron</keyword>
<dbReference type="AlphaFoldDB" id="A0A3S3UFF9"/>
<protein>
    <submittedName>
        <fullName evidence="10">Heterodisulfide reductase subunit A</fullName>
        <ecNumber evidence="10">1.8.98.1</ecNumber>
    </submittedName>
</protein>
<proteinExistence type="inferred from homology"/>
<dbReference type="PANTHER" id="PTHR43498">
    <property type="entry name" value="FERREDOXIN:COB-COM HETERODISULFIDE REDUCTASE SUBUNIT A"/>
    <property type="match status" value="1"/>
</dbReference>
<evidence type="ECO:0000313" key="10">
    <source>
        <dbReference type="EMBL" id="RWX48981.1"/>
    </source>
</evidence>
<dbReference type="EC" id="1.8.98.1" evidence="10"/>
<reference evidence="10 11" key="1">
    <citation type="submission" date="2017-01" db="EMBL/GenBank/DDBJ databases">
        <title>The cable genome- insights into the physiology and evolution of filamentous bacteria capable of sulfide oxidation via long distance electron transfer.</title>
        <authorList>
            <person name="Schreiber L."/>
            <person name="Bjerg J.T."/>
            <person name="Boggild A."/>
            <person name="Van De Vossenberg J."/>
            <person name="Meysman F."/>
            <person name="Nielsen L.P."/>
            <person name="Schramm A."/>
            <person name="Kjeldsen K.U."/>
        </authorList>
    </citation>
    <scope>NUCLEOTIDE SEQUENCE [LARGE SCALE GENOMIC DNA]</scope>
    <source>
        <strain evidence="10">A2</strain>
    </source>
</reference>
<dbReference type="InterPro" id="IPR039650">
    <property type="entry name" value="HdrA-like"/>
</dbReference>
<dbReference type="InterPro" id="IPR017900">
    <property type="entry name" value="4Fe4S_Fe_S_CS"/>
</dbReference>
<dbReference type="InterPro" id="IPR036188">
    <property type="entry name" value="FAD/NAD-bd_sf"/>
</dbReference>
<dbReference type="Gene3D" id="3.30.70.3270">
    <property type="match status" value="1"/>
</dbReference>
<comment type="similarity">
    <text evidence="2">Belongs to the HdrA family.</text>
</comment>
<dbReference type="Pfam" id="PF14697">
    <property type="entry name" value="Fer4_21"/>
    <property type="match status" value="1"/>
</dbReference>
<evidence type="ECO:0000259" key="9">
    <source>
        <dbReference type="PROSITE" id="PS51379"/>
    </source>
</evidence>
<accession>A0A3S3UFF9</accession>
<dbReference type="SUPFAM" id="SSF51905">
    <property type="entry name" value="FAD/NAD(P)-binding domain"/>
    <property type="match status" value="2"/>
</dbReference>
<keyword evidence="3" id="KW-0004">4Fe-4S</keyword>
<sequence length="937" mass="101412">MITNADLLALDGKPGDFTVKVRKRPRYIDADKCTACGLCTQYCPKHLSDAYNEGLSLTRPIHIDYAQAVPATYYIDPSACMSVQHDTCQICVPVCQSHAIDFSQQPEEVEIKVGAMVLSPGFGRIDDATLEKYSYGEHPDVVTAVEFERMTTASGPFLGEVKCFSDGRHPKSMAFIQCVGSRDLGCNNGYCSSVCCMYAIKEAMVAKEHDPEVDITVYYMDIRTQGKDFDKARERAENMGVKFVRAKVAGVTPWENNLRLTYSTLDGKHEFKPFDMVVLSVGLEAPKDAQGIADITGIELNHYDFAKTDTFNPLNTSVEGVVVAGAFQGPKDIPESVTQASATAGIVAGMLQQQRGLGVVHKSYPDEKPMDEEVRIGVFVCHCGINIASVVDVRKVEDSVEGMEGVVYHTDSLYSCSADAVKTLKDRIIEHNLNRVVIAACSPRTHEPLFQETLKDAGLNRCLIEMVNIRDQCSWVHAGEPEAATDKSEDLVRMAVAKARGMRPLPEQTVPVTAKALVIGAGIAGMTVALNLAEQGFDSVLVEKGEKLGGSLGLLNHTLNLDETASHLHKLVAEVEANKHIDVLTKAELKDFSGFIGNFSSVVAEEGGAEHTVDHGVVVLATGGHEHRPEGYLLEENDKVVTQTELEHQLAADGKAPKSIVMVQCAGSRGDDLNYCSKVCCNHAVKNALTIKELNPASQVIVLYRDMRTYGYAEDAYREARLKGVIFIPYELEQKPQISASAKGGKLTVNFFDALLQEDVEMTPEMVALSVGIVPDGTEDLSKLLKAPLTDDRFFLEAHVKLRPVELPVSGVYVCGLAHGPKPVDETIAQAQAAAAKAAIPLVKGAVSIDPIVSVVEQEKCIGCGICASLCPFGSIEMIKVDKKRKAQTIAASCKACGICSSHCPTFAISMGGFTNEQIMDQITAFGNVKVAEPVEA</sequence>
<organism evidence="10 11">
    <name type="scientific">Candidatus Electrothrix marina</name>
    <dbReference type="NCBI Taxonomy" id="1859130"/>
    <lineage>
        <taxon>Bacteria</taxon>
        <taxon>Pseudomonadati</taxon>
        <taxon>Thermodesulfobacteriota</taxon>
        <taxon>Desulfobulbia</taxon>
        <taxon>Desulfobulbales</taxon>
        <taxon>Desulfobulbaceae</taxon>
        <taxon>Candidatus Electrothrix</taxon>
    </lineage>
</organism>
<dbReference type="Gene3D" id="3.30.70.20">
    <property type="match status" value="1"/>
</dbReference>
<dbReference type="PROSITE" id="PS00198">
    <property type="entry name" value="4FE4S_FER_1"/>
    <property type="match status" value="3"/>
</dbReference>
<evidence type="ECO:0000256" key="4">
    <source>
        <dbReference type="ARBA" id="ARBA00022723"/>
    </source>
</evidence>
<evidence type="ECO:0000256" key="7">
    <source>
        <dbReference type="ARBA" id="ARBA00023004"/>
    </source>
</evidence>
<evidence type="ECO:0000256" key="6">
    <source>
        <dbReference type="ARBA" id="ARBA00023002"/>
    </source>
</evidence>
<dbReference type="InterPro" id="IPR017896">
    <property type="entry name" value="4Fe4S_Fe-S-bd"/>
</dbReference>
<dbReference type="Pfam" id="PF00037">
    <property type="entry name" value="Fer4"/>
    <property type="match status" value="1"/>
</dbReference>
<dbReference type="PANTHER" id="PTHR43498:SF1">
    <property type="entry name" value="COB--COM HETERODISULFIDE REDUCTASE IRON-SULFUR SUBUNIT A"/>
    <property type="match status" value="1"/>
</dbReference>
<evidence type="ECO:0000256" key="2">
    <source>
        <dbReference type="ARBA" id="ARBA00006561"/>
    </source>
</evidence>
<keyword evidence="5" id="KW-0285">Flavoprotein</keyword>
<dbReference type="SUPFAM" id="SSF54862">
    <property type="entry name" value="4Fe-4S ferredoxins"/>
    <property type="match status" value="2"/>
</dbReference>
<feature type="domain" description="4Fe-4S ferredoxin-type" evidence="9">
    <location>
        <begin position="885"/>
        <end position="914"/>
    </location>
</feature>
<name>A0A3S3UFF9_9BACT</name>
<evidence type="ECO:0000256" key="3">
    <source>
        <dbReference type="ARBA" id="ARBA00022485"/>
    </source>
</evidence>
<keyword evidence="5" id="KW-0274">FAD</keyword>
<evidence type="ECO:0000256" key="8">
    <source>
        <dbReference type="ARBA" id="ARBA00023014"/>
    </source>
</evidence>
<dbReference type="Gene3D" id="3.50.50.60">
    <property type="entry name" value="FAD/NAD(P)-binding domain"/>
    <property type="match status" value="2"/>
</dbReference>
<feature type="domain" description="4Fe-4S ferredoxin-type" evidence="9">
    <location>
        <begin position="23"/>
        <end position="53"/>
    </location>
</feature>
<keyword evidence="4" id="KW-0479">Metal-binding</keyword>
<dbReference type="GO" id="GO:0051539">
    <property type="term" value="F:4 iron, 4 sulfur cluster binding"/>
    <property type="evidence" value="ECO:0007669"/>
    <property type="project" value="UniProtKB-KW"/>
</dbReference>
<dbReference type="GO" id="GO:0051912">
    <property type="term" value="F:CoB--CoM heterodisulfide reductase activity"/>
    <property type="evidence" value="ECO:0007669"/>
    <property type="project" value="UniProtKB-EC"/>
</dbReference>
<gene>
    <name evidence="10" type="ORF">VT99_10371</name>
</gene>
<keyword evidence="8" id="KW-0411">Iron-sulfur</keyword>
<evidence type="ECO:0000313" key="11">
    <source>
        <dbReference type="Proteomes" id="UP000286862"/>
    </source>
</evidence>
<evidence type="ECO:0000256" key="5">
    <source>
        <dbReference type="ARBA" id="ARBA00022827"/>
    </source>
</evidence>
<evidence type="ECO:0000256" key="1">
    <source>
        <dbReference type="ARBA" id="ARBA00001974"/>
    </source>
</evidence>
<keyword evidence="6 10" id="KW-0560">Oxidoreductase</keyword>
<dbReference type="InterPro" id="IPR023753">
    <property type="entry name" value="FAD/NAD-binding_dom"/>
</dbReference>
<dbReference type="EMBL" id="MTKQ01000037">
    <property type="protein sequence ID" value="RWX48981.1"/>
    <property type="molecule type" value="Genomic_DNA"/>
</dbReference>
<dbReference type="GO" id="GO:0046872">
    <property type="term" value="F:metal ion binding"/>
    <property type="evidence" value="ECO:0007669"/>
    <property type="project" value="UniProtKB-KW"/>
</dbReference>
<comment type="caution">
    <text evidence="10">The sequence shown here is derived from an EMBL/GenBank/DDBJ whole genome shotgun (WGS) entry which is preliminary data.</text>
</comment>
<dbReference type="PROSITE" id="PS51379">
    <property type="entry name" value="4FE4S_FER_2"/>
    <property type="match status" value="4"/>
</dbReference>
<dbReference type="Pfam" id="PF07992">
    <property type="entry name" value="Pyr_redox_2"/>
    <property type="match status" value="1"/>
</dbReference>
<feature type="domain" description="4Fe-4S ferredoxin-type" evidence="9">
    <location>
        <begin position="71"/>
        <end position="105"/>
    </location>
</feature>
<dbReference type="Proteomes" id="UP000286862">
    <property type="component" value="Unassembled WGS sequence"/>
</dbReference>
<comment type="cofactor">
    <cofactor evidence="1">
        <name>FAD</name>
        <dbReference type="ChEBI" id="CHEBI:57692"/>
    </cofactor>
</comment>